<keyword evidence="2" id="KW-1133">Transmembrane helix</keyword>
<name>A0A3L8P638_9ACTN</name>
<evidence type="ECO:0008006" key="5">
    <source>
        <dbReference type="Google" id="ProtNLM"/>
    </source>
</evidence>
<dbReference type="SUPFAM" id="SSF53649">
    <property type="entry name" value="Alkaline phosphatase-like"/>
    <property type="match status" value="1"/>
</dbReference>
<dbReference type="Gene3D" id="3.40.720.10">
    <property type="entry name" value="Alkaline Phosphatase, subunit A"/>
    <property type="match status" value="1"/>
</dbReference>
<keyword evidence="4" id="KW-1185">Reference proteome</keyword>
<protein>
    <recommendedName>
        <fullName evidence="5">Phosphodiesterase</fullName>
    </recommendedName>
</protein>
<dbReference type="Proteomes" id="UP000281708">
    <property type="component" value="Unassembled WGS sequence"/>
</dbReference>
<feature type="transmembrane region" description="Helical" evidence="2">
    <location>
        <begin position="75"/>
        <end position="100"/>
    </location>
</feature>
<evidence type="ECO:0000256" key="1">
    <source>
        <dbReference type="SAM" id="MobiDB-lite"/>
    </source>
</evidence>
<feature type="transmembrane region" description="Helical" evidence="2">
    <location>
        <begin position="50"/>
        <end position="69"/>
    </location>
</feature>
<evidence type="ECO:0000313" key="4">
    <source>
        <dbReference type="Proteomes" id="UP000281708"/>
    </source>
</evidence>
<evidence type="ECO:0000313" key="3">
    <source>
        <dbReference type="EMBL" id="RLV50671.1"/>
    </source>
</evidence>
<dbReference type="EMBL" id="RDBE01000001">
    <property type="protein sequence ID" value="RLV50671.1"/>
    <property type="molecule type" value="Genomic_DNA"/>
</dbReference>
<feature type="transmembrane region" description="Helical" evidence="2">
    <location>
        <begin position="20"/>
        <end position="38"/>
    </location>
</feature>
<organism evidence="3 4">
    <name type="scientific">Nocardioides mangrovicus</name>
    <dbReference type="NCBI Taxonomy" id="2478913"/>
    <lineage>
        <taxon>Bacteria</taxon>
        <taxon>Bacillati</taxon>
        <taxon>Actinomycetota</taxon>
        <taxon>Actinomycetes</taxon>
        <taxon>Propionibacteriales</taxon>
        <taxon>Nocardioidaceae</taxon>
        <taxon>Nocardioides</taxon>
    </lineage>
</organism>
<dbReference type="InterPro" id="IPR002591">
    <property type="entry name" value="Phosphodiest/P_Trfase"/>
</dbReference>
<proteinExistence type="predicted"/>
<keyword evidence="2" id="KW-0812">Transmembrane</keyword>
<sequence length="684" mass="73430">MLAGRRFATWRFSWRWLGNAMRSLLVSFAALAATLWILPGEQVPDGGAETIATLVLTVLAVGAVVRPFLTLLTVLLGSIGLLVVGLLAQSVVLGVALALVPGIQPLAVPETLLAALLVSLVAAALNWVVDSSTEEVFFAQVLGRAVRVARQHDVSGPGLLVVQLDGVAEPLLRQASAAGAIPAITRMIRDDGYRLRHWHTGLPSTTPAGQAVLLHGQATAIPAFRWWDKDRGRLLECSRAGDAAEAEADFTDGRGLLADGGFSVANLFSGDAPEQALTMSRPRVLKERGAAAFVTSRTGFLRALVLLAGQIVTEWHQGRRQRRRNVEPRVSRTGAFLFLRGLTTVVLRDLSVAIVAEQMARGVPVIYVDLLDYDEVAHHAGPTRPESMRTLEGMDRVVQFFAELTEEVGRDYELVVVSDHGQTQGSTFAQREGRTLSEAVRELVDCPTVEEEHRAPAELLAPVNLLQAEGRRAPLGPRTGRRRESGSPDADPPADPREVTRVRVVASGSIAHLYLVDVPGRLAREDVEALTPRLLPGLLALAHVGLVVTRRGDGVLVVEGAGGRRLLGGPLGPQTSQVEGADPLAAYGKHAAADLLALDEKWHVGDVVVLGRWDPALREVAAFEELVGSHGGLGGWQSDAMLVHPGHWEVPEGPLDGLGVHRLLVGRLRQLGLRSDPELELERA</sequence>
<reference evidence="3 4" key="1">
    <citation type="submission" date="2018-10" db="EMBL/GenBank/DDBJ databases">
        <title>Marmoricola sp. 4Q3S-7 whole genome shotgun sequence.</title>
        <authorList>
            <person name="Li F."/>
        </authorList>
    </citation>
    <scope>NUCLEOTIDE SEQUENCE [LARGE SCALE GENOMIC DNA]</scope>
    <source>
        <strain evidence="3 4">4Q3S-7</strain>
    </source>
</reference>
<comment type="caution">
    <text evidence="3">The sequence shown here is derived from an EMBL/GenBank/DDBJ whole genome shotgun (WGS) entry which is preliminary data.</text>
</comment>
<dbReference type="AlphaFoldDB" id="A0A3L8P638"/>
<dbReference type="InterPro" id="IPR017850">
    <property type="entry name" value="Alkaline_phosphatase_core_sf"/>
</dbReference>
<accession>A0A3L8P638</accession>
<feature type="region of interest" description="Disordered" evidence="1">
    <location>
        <begin position="470"/>
        <end position="499"/>
    </location>
</feature>
<gene>
    <name evidence="3" type="ORF">D9V37_01490</name>
</gene>
<evidence type="ECO:0000256" key="2">
    <source>
        <dbReference type="SAM" id="Phobius"/>
    </source>
</evidence>
<dbReference type="Pfam" id="PF01663">
    <property type="entry name" value="Phosphodiest"/>
    <property type="match status" value="1"/>
</dbReference>
<keyword evidence="2" id="KW-0472">Membrane</keyword>